<evidence type="ECO:0000313" key="1">
    <source>
        <dbReference type="EMBL" id="XCN28313.1"/>
    </source>
</evidence>
<accession>A0AAU8KZQ3</accession>
<reference evidence="1" key="1">
    <citation type="submission" date="2024-06" db="EMBL/GenBank/DDBJ databases">
        <authorList>
            <person name="Gannavaram S."/>
            <person name="Nemani S."/>
            <person name="Datta M."/>
            <person name="Picchiottino A."/>
            <person name="Mereddy A."/>
            <person name="Gannavaram N."/>
            <person name="Honeycutt C."/>
            <person name="Tran D."/>
            <person name="Choi K."/>
            <person name="Srinivasan K."/>
            <person name="Johnson A."/>
        </authorList>
    </citation>
    <scope>NUCLEOTIDE SEQUENCE</scope>
</reference>
<protein>
    <submittedName>
        <fullName evidence="1">Uncharacterized protein</fullName>
    </submittedName>
</protein>
<dbReference type="EMBL" id="PP885733">
    <property type="protein sequence ID" value="XCN28313.1"/>
    <property type="molecule type" value="Genomic_DNA"/>
</dbReference>
<organism evidence="1">
    <name type="scientific">Pantoea phage Survivor</name>
    <dbReference type="NCBI Taxonomy" id="3232176"/>
    <lineage>
        <taxon>Viruses</taxon>
        <taxon>Duplodnaviria</taxon>
        <taxon>Heunggongvirae</taxon>
        <taxon>Uroviricota</taxon>
        <taxon>Caudoviricetes</taxon>
    </lineage>
</organism>
<name>A0AAU8KZQ3_9CAUD</name>
<proteinExistence type="predicted"/>
<sequence length="85" mass="9537">MCLRALTTLLNCVKQWTQPKLLTTLLNEVNMKGVSRRSLLLFVVGKSFTPKAVVQDVIISTVTKAVVGPELEFLASLRKRFNYAK</sequence>